<reference evidence="2 3" key="1">
    <citation type="journal article" date="2019" name="Commun. Biol.">
        <title>The bagworm genome reveals a unique fibroin gene that provides high tensile strength.</title>
        <authorList>
            <person name="Kono N."/>
            <person name="Nakamura H."/>
            <person name="Ohtoshi R."/>
            <person name="Tomita M."/>
            <person name="Numata K."/>
            <person name="Arakawa K."/>
        </authorList>
    </citation>
    <scope>NUCLEOTIDE SEQUENCE [LARGE SCALE GENOMIC DNA]</scope>
</reference>
<protein>
    <submittedName>
        <fullName evidence="2">Uncharacterized protein</fullName>
    </submittedName>
</protein>
<feature type="region of interest" description="Disordered" evidence="1">
    <location>
        <begin position="1"/>
        <end position="25"/>
    </location>
</feature>
<proteinExistence type="predicted"/>
<dbReference type="AlphaFoldDB" id="A0A4C2A3R5"/>
<evidence type="ECO:0000313" key="3">
    <source>
        <dbReference type="Proteomes" id="UP000299102"/>
    </source>
</evidence>
<name>A0A4C2A3R5_EUMVA</name>
<sequence>MQSVSGQERYEKVESNATSEQRVMGRPLNRYETESDLKEWHCFAKKLKVLDEDFDRNLQQLHCVPQSAANSTCLVKIAVVTPKLVRRPRPREALASRPDTQRGGRCVETAPTVFELSEAFLKQRNTALGDSERGTPDVHSHRNGLRRRDWNTYGVQFPCSSAEPYAPRFHILPSFSDTRSHRGSPLNRFRLKALDHIKKTLLRDCFN</sequence>
<comment type="caution">
    <text evidence="2">The sequence shown here is derived from an EMBL/GenBank/DDBJ whole genome shotgun (WGS) entry which is preliminary data.</text>
</comment>
<evidence type="ECO:0000256" key="1">
    <source>
        <dbReference type="SAM" id="MobiDB-lite"/>
    </source>
</evidence>
<keyword evidence="3" id="KW-1185">Reference proteome</keyword>
<evidence type="ECO:0000313" key="2">
    <source>
        <dbReference type="EMBL" id="GBP94402.1"/>
    </source>
</evidence>
<dbReference type="Proteomes" id="UP000299102">
    <property type="component" value="Unassembled WGS sequence"/>
</dbReference>
<organism evidence="2 3">
    <name type="scientific">Eumeta variegata</name>
    <name type="common">Bagworm moth</name>
    <name type="synonym">Eumeta japonica</name>
    <dbReference type="NCBI Taxonomy" id="151549"/>
    <lineage>
        <taxon>Eukaryota</taxon>
        <taxon>Metazoa</taxon>
        <taxon>Ecdysozoa</taxon>
        <taxon>Arthropoda</taxon>
        <taxon>Hexapoda</taxon>
        <taxon>Insecta</taxon>
        <taxon>Pterygota</taxon>
        <taxon>Neoptera</taxon>
        <taxon>Endopterygota</taxon>
        <taxon>Lepidoptera</taxon>
        <taxon>Glossata</taxon>
        <taxon>Ditrysia</taxon>
        <taxon>Tineoidea</taxon>
        <taxon>Psychidae</taxon>
        <taxon>Oiketicinae</taxon>
        <taxon>Eumeta</taxon>
    </lineage>
</organism>
<accession>A0A4C2A3R5</accession>
<dbReference type="EMBL" id="BGZK01002500">
    <property type="protein sequence ID" value="GBP94402.1"/>
    <property type="molecule type" value="Genomic_DNA"/>
</dbReference>
<gene>
    <name evidence="2" type="ORF">EVAR_96649_1</name>
</gene>